<dbReference type="Proteomes" id="UP001283361">
    <property type="component" value="Unassembled WGS sequence"/>
</dbReference>
<evidence type="ECO:0000313" key="2">
    <source>
        <dbReference type="EMBL" id="KAK3786971.1"/>
    </source>
</evidence>
<feature type="chain" id="PRO_5042284693" evidence="1">
    <location>
        <begin position="21"/>
        <end position="105"/>
    </location>
</feature>
<dbReference type="EMBL" id="JAWDGP010001920">
    <property type="protein sequence ID" value="KAK3786971.1"/>
    <property type="molecule type" value="Genomic_DNA"/>
</dbReference>
<dbReference type="AlphaFoldDB" id="A0AAE1AH34"/>
<keyword evidence="3" id="KW-1185">Reference proteome</keyword>
<reference evidence="2" key="1">
    <citation type="journal article" date="2023" name="G3 (Bethesda)">
        <title>A reference genome for the long-term kleptoplast-retaining sea slug Elysia crispata morphotype clarki.</title>
        <authorList>
            <person name="Eastman K.E."/>
            <person name="Pendleton A.L."/>
            <person name="Shaikh M.A."/>
            <person name="Suttiyut T."/>
            <person name="Ogas R."/>
            <person name="Tomko P."/>
            <person name="Gavelis G."/>
            <person name="Widhalm J.R."/>
            <person name="Wisecaver J.H."/>
        </authorList>
    </citation>
    <scope>NUCLEOTIDE SEQUENCE</scope>
    <source>
        <strain evidence="2">ECLA1</strain>
    </source>
</reference>
<proteinExistence type="predicted"/>
<evidence type="ECO:0000256" key="1">
    <source>
        <dbReference type="SAM" id="SignalP"/>
    </source>
</evidence>
<organism evidence="2 3">
    <name type="scientific">Elysia crispata</name>
    <name type="common">lettuce slug</name>
    <dbReference type="NCBI Taxonomy" id="231223"/>
    <lineage>
        <taxon>Eukaryota</taxon>
        <taxon>Metazoa</taxon>
        <taxon>Spiralia</taxon>
        <taxon>Lophotrochozoa</taxon>
        <taxon>Mollusca</taxon>
        <taxon>Gastropoda</taxon>
        <taxon>Heterobranchia</taxon>
        <taxon>Euthyneura</taxon>
        <taxon>Panpulmonata</taxon>
        <taxon>Sacoglossa</taxon>
        <taxon>Placobranchoidea</taxon>
        <taxon>Plakobranchidae</taxon>
        <taxon>Elysia</taxon>
    </lineage>
</organism>
<protein>
    <submittedName>
        <fullName evidence="2">Uncharacterized protein</fullName>
    </submittedName>
</protein>
<name>A0AAE1AH34_9GAST</name>
<accession>A0AAE1AH34</accession>
<comment type="caution">
    <text evidence="2">The sequence shown here is derived from an EMBL/GenBank/DDBJ whole genome shotgun (WGS) entry which is preliminary data.</text>
</comment>
<feature type="signal peptide" evidence="1">
    <location>
        <begin position="1"/>
        <end position="20"/>
    </location>
</feature>
<sequence>MMRQAFTLAILLTVIGLSSQSKRKTCSNLYADDCTNLPCCTPGPFGQISCYAVDQGRRCFYDASVVTTTDSPRCFLRRCNGRSDCCDRNRACLFYIPRIVRGYCF</sequence>
<evidence type="ECO:0000313" key="3">
    <source>
        <dbReference type="Proteomes" id="UP001283361"/>
    </source>
</evidence>
<gene>
    <name evidence="2" type="ORF">RRG08_004063</name>
</gene>
<keyword evidence="1" id="KW-0732">Signal</keyword>